<dbReference type="PANTHER" id="PTHR33710">
    <property type="entry name" value="BNAC02G09200D PROTEIN"/>
    <property type="match status" value="1"/>
</dbReference>
<comment type="caution">
    <text evidence="1">The sequence shown here is derived from an EMBL/GenBank/DDBJ whole genome shotgun (WGS) entry which is preliminary data.</text>
</comment>
<evidence type="ECO:0008006" key="3">
    <source>
        <dbReference type="Google" id="ProtNLM"/>
    </source>
</evidence>
<protein>
    <recommendedName>
        <fullName evidence="3">Endonuclease/exonuclease/phosphatase domain-containing protein</fullName>
    </recommendedName>
</protein>
<dbReference type="EMBL" id="SDMP01000015">
    <property type="protein sequence ID" value="RYR07490.1"/>
    <property type="molecule type" value="Genomic_DNA"/>
</dbReference>
<accession>A0A444YZY7</accession>
<evidence type="ECO:0000313" key="2">
    <source>
        <dbReference type="Proteomes" id="UP000289738"/>
    </source>
</evidence>
<proteinExistence type="predicted"/>
<dbReference type="InterPro" id="IPR036691">
    <property type="entry name" value="Endo/exonu/phosph_ase_sf"/>
</dbReference>
<organism evidence="1 2">
    <name type="scientific">Arachis hypogaea</name>
    <name type="common">Peanut</name>
    <dbReference type="NCBI Taxonomy" id="3818"/>
    <lineage>
        <taxon>Eukaryota</taxon>
        <taxon>Viridiplantae</taxon>
        <taxon>Streptophyta</taxon>
        <taxon>Embryophyta</taxon>
        <taxon>Tracheophyta</taxon>
        <taxon>Spermatophyta</taxon>
        <taxon>Magnoliopsida</taxon>
        <taxon>eudicotyledons</taxon>
        <taxon>Gunneridae</taxon>
        <taxon>Pentapetalae</taxon>
        <taxon>rosids</taxon>
        <taxon>fabids</taxon>
        <taxon>Fabales</taxon>
        <taxon>Fabaceae</taxon>
        <taxon>Papilionoideae</taxon>
        <taxon>50 kb inversion clade</taxon>
        <taxon>dalbergioids sensu lato</taxon>
        <taxon>Dalbergieae</taxon>
        <taxon>Pterocarpus clade</taxon>
        <taxon>Arachis</taxon>
    </lineage>
</organism>
<dbReference type="Proteomes" id="UP000289738">
    <property type="component" value="Chromosome B05"/>
</dbReference>
<evidence type="ECO:0000313" key="1">
    <source>
        <dbReference type="EMBL" id="RYR07490.1"/>
    </source>
</evidence>
<gene>
    <name evidence="1" type="ORF">Ahy_B05g074848</name>
</gene>
<dbReference type="PANTHER" id="PTHR33710:SF77">
    <property type="entry name" value="DNASE I-LIKE SUPERFAMILY PROTEIN"/>
    <property type="match status" value="1"/>
</dbReference>
<keyword evidence="2" id="KW-1185">Reference proteome</keyword>
<dbReference type="AlphaFoldDB" id="A0A444YZY7"/>
<dbReference type="SUPFAM" id="SSF56219">
    <property type="entry name" value="DNase I-like"/>
    <property type="match status" value="1"/>
</dbReference>
<name>A0A444YZY7_ARAHY</name>
<sequence length="127" mass="15393">MRVSLDGPYTWRRGDLVEHLDRGLCNLEWQIRFPNSNIKHLPSFRSDHSPLYLHFSPPNHGNDHRRPFRFMVAWLTHPNFSNIVNNNWNPASSWSECIFNFQNVVKFWNFNVFRNIHKRKSRIIRHL</sequence>
<reference evidence="1 2" key="1">
    <citation type="submission" date="2019-01" db="EMBL/GenBank/DDBJ databases">
        <title>Sequencing of cultivated peanut Arachis hypogaea provides insights into genome evolution and oil improvement.</title>
        <authorList>
            <person name="Chen X."/>
        </authorList>
    </citation>
    <scope>NUCLEOTIDE SEQUENCE [LARGE SCALE GENOMIC DNA]</scope>
    <source>
        <strain evidence="2">cv. Fuhuasheng</strain>
        <tissue evidence="1">Leaves</tissue>
    </source>
</reference>